<keyword evidence="2" id="KW-1003">Cell membrane</keyword>
<feature type="transmembrane region" description="Helical" evidence="6">
    <location>
        <begin position="156"/>
        <end position="178"/>
    </location>
</feature>
<evidence type="ECO:0000256" key="5">
    <source>
        <dbReference type="ARBA" id="ARBA00023136"/>
    </source>
</evidence>
<comment type="subcellular location">
    <subcellularLocation>
        <location evidence="1">Cell membrane</location>
        <topology evidence="1">Multi-pass membrane protein</topology>
    </subcellularLocation>
</comment>
<reference evidence="7 8" key="1">
    <citation type="submission" date="2024-06" db="EMBL/GenBank/DDBJ databases">
        <title>Genomic Encyclopedia of Type Strains, Phase IV (KMG-IV): sequencing the most valuable type-strain genomes for metagenomic binning, comparative biology and taxonomic classification.</title>
        <authorList>
            <person name="Goeker M."/>
        </authorList>
    </citation>
    <scope>NUCLEOTIDE SEQUENCE [LARGE SCALE GENOMIC DNA]</scope>
    <source>
        <strain evidence="7 8">DSM 29492</strain>
    </source>
</reference>
<comment type="caution">
    <text evidence="7">The sequence shown here is derived from an EMBL/GenBank/DDBJ whole genome shotgun (WGS) entry which is preliminary data.</text>
</comment>
<feature type="transmembrane region" description="Helical" evidence="6">
    <location>
        <begin position="184"/>
        <end position="202"/>
    </location>
</feature>
<feature type="transmembrane region" description="Helical" evidence="6">
    <location>
        <begin position="467"/>
        <end position="490"/>
    </location>
</feature>
<dbReference type="RefSeq" id="WP_257465371.1">
    <property type="nucleotide sequence ID" value="NZ_BAABXP010000002.1"/>
</dbReference>
<feature type="transmembrane region" description="Helical" evidence="6">
    <location>
        <begin position="406"/>
        <end position="426"/>
    </location>
</feature>
<organism evidence="7 8">
    <name type="scientific">Blautia caecimuris</name>
    <dbReference type="NCBI Taxonomy" id="1796615"/>
    <lineage>
        <taxon>Bacteria</taxon>
        <taxon>Bacillati</taxon>
        <taxon>Bacillota</taxon>
        <taxon>Clostridia</taxon>
        <taxon>Lachnospirales</taxon>
        <taxon>Lachnospiraceae</taxon>
        <taxon>Blautia</taxon>
    </lineage>
</organism>
<feature type="transmembrane region" description="Helical" evidence="6">
    <location>
        <begin position="349"/>
        <end position="369"/>
    </location>
</feature>
<dbReference type="PANTHER" id="PTHR30250">
    <property type="entry name" value="PST FAMILY PREDICTED COLANIC ACID TRANSPORTER"/>
    <property type="match status" value="1"/>
</dbReference>
<feature type="transmembrane region" description="Helical" evidence="6">
    <location>
        <begin position="94"/>
        <end position="113"/>
    </location>
</feature>
<feature type="transmembrane region" description="Helical" evidence="6">
    <location>
        <begin position="21"/>
        <end position="46"/>
    </location>
</feature>
<evidence type="ECO:0000256" key="3">
    <source>
        <dbReference type="ARBA" id="ARBA00022692"/>
    </source>
</evidence>
<dbReference type="Proteomes" id="UP001549106">
    <property type="component" value="Unassembled WGS sequence"/>
</dbReference>
<keyword evidence="5 6" id="KW-0472">Membrane</keyword>
<protein>
    <submittedName>
        <fullName evidence="7">O-antigen/teichoic acid export membrane protein</fullName>
    </submittedName>
</protein>
<dbReference type="PANTHER" id="PTHR30250:SF26">
    <property type="entry name" value="PSMA PROTEIN"/>
    <property type="match status" value="1"/>
</dbReference>
<accession>A0ABV2M5W5</accession>
<keyword evidence="8" id="KW-1185">Reference proteome</keyword>
<sequence length="506" mass="58138">MREKNRSEYFIKNSVMGVTTQVIQTILPFISRTIFINALGATYLGINGLFSNILSMLSLAELGIGNVVIYSLYKPVAENNISEIRALTRFYKKVYNYIALFVMLIGMLLLPFLDVIVNTPEDIPYLKVYYMLYVLNSAVSYLYVYKSSLIRANQQLYLISFYTTISMIAMNITQIVLLLIKPDFMLYLVVQIIYTFLLNYCLSRKADKIFEINWKEKVAETLTSTEKRKIFNDVKSMMSYRIGSVFLNSTDNLLISYLINTVTVGIYSNYLVIKYAITKFLDILYNSFTTGVGNLNATATEEKIKEFFDVLRLIFNSVAVVLTVGILMVIDDVIILWLGRDFVIDSLSVFALALDFFLPIVLYPIWIYRNTSGIFKETQNILFYTGIINLVLSFFMGKLIGLPGILLATSIARIVSSFWYEPFVLYKKKFINEKVQEYFIDVLVCIVFIAVSCGLVTIIMSCFHFNLVIEILVEGTFSVLISSTLLLAYYCRRQAFKYLLCKIFHK</sequence>
<keyword evidence="4 6" id="KW-1133">Transmembrane helix</keyword>
<feature type="transmembrane region" description="Helical" evidence="6">
    <location>
        <begin position="52"/>
        <end position="73"/>
    </location>
</feature>
<evidence type="ECO:0000256" key="1">
    <source>
        <dbReference type="ARBA" id="ARBA00004651"/>
    </source>
</evidence>
<dbReference type="EMBL" id="JBEPMJ010000030">
    <property type="protein sequence ID" value="MET3751866.1"/>
    <property type="molecule type" value="Genomic_DNA"/>
</dbReference>
<evidence type="ECO:0000256" key="6">
    <source>
        <dbReference type="SAM" id="Phobius"/>
    </source>
</evidence>
<feature type="transmembrane region" description="Helical" evidence="6">
    <location>
        <begin position="313"/>
        <end position="337"/>
    </location>
</feature>
<feature type="transmembrane region" description="Helical" evidence="6">
    <location>
        <begin position="381"/>
        <end position="400"/>
    </location>
</feature>
<dbReference type="InterPro" id="IPR050833">
    <property type="entry name" value="Poly_Biosynth_Transport"/>
</dbReference>
<feature type="transmembrane region" description="Helical" evidence="6">
    <location>
        <begin position="438"/>
        <end position="461"/>
    </location>
</feature>
<proteinExistence type="predicted"/>
<name>A0ABV2M5W5_9FIRM</name>
<feature type="transmembrane region" description="Helical" evidence="6">
    <location>
        <begin position="125"/>
        <end position="144"/>
    </location>
</feature>
<gene>
    <name evidence="7" type="ORF">ABID24_003128</name>
</gene>
<evidence type="ECO:0000256" key="2">
    <source>
        <dbReference type="ARBA" id="ARBA00022475"/>
    </source>
</evidence>
<keyword evidence="3 6" id="KW-0812">Transmembrane</keyword>
<evidence type="ECO:0000313" key="7">
    <source>
        <dbReference type="EMBL" id="MET3751866.1"/>
    </source>
</evidence>
<evidence type="ECO:0000313" key="8">
    <source>
        <dbReference type="Proteomes" id="UP001549106"/>
    </source>
</evidence>
<evidence type="ECO:0000256" key="4">
    <source>
        <dbReference type="ARBA" id="ARBA00022989"/>
    </source>
</evidence>